<evidence type="ECO:0000313" key="6">
    <source>
        <dbReference type="EMBL" id="GAA4698702.1"/>
    </source>
</evidence>
<organism evidence="6 7">
    <name type="scientific">Pseudonocardia yuanmonensis</name>
    <dbReference type="NCBI Taxonomy" id="1095914"/>
    <lineage>
        <taxon>Bacteria</taxon>
        <taxon>Bacillati</taxon>
        <taxon>Actinomycetota</taxon>
        <taxon>Actinomycetes</taxon>
        <taxon>Pseudonocardiales</taxon>
        <taxon>Pseudonocardiaceae</taxon>
        <taxon>Pseudonocardia</taxon>
    </lineage>
</organism>
<comment type="cofactor">
    <cofactor evidence="1">
        <name>Mg(2+)</name>
        <dbReference type="ChEBI" id="CHEBI:18420"/>
    </cofactor>
</comment>
<keyword evidence="6" id="KW-0456">Lyase</keyword>
<reference evidence="7" key="1">
    <citation type="journal article" date="2019" name="Int. J. Syst. Evol. Microbiol.">
        <title>The Global Catalogue of Microorganisms (GCM) 10K type strain sequencing project: providing services to taxonomists for standard genome sequencing and annotation.</title>
        <authorList>
            <consortium name="The Broad Institute Genomics Platform"/>
            <consortium name="The Broad Institute Genome Sequencing Center for Infectious Disease"/>
            <person name="Wu L."/>
            <person name="Ma J."/>
        </authorList>
    </citation>
    <scope>NUCLEOTIDE SEQUENCE [LARGE SCALE GENOMIC DNA]</scope>
    <source>
        <strain evidence="7">JCM 18055</strain>
    </source>
</reference>
<sequence>MITLRVVSRPGGTAGASTGSAAVRSLPTAPGGPERSGVETSDIVTDIVRPTAAPDLLGARTFLFVPGDRPERFAKAAASGADVVVLDLEDAVAPAAKPAAREAVREWLAAGNPGLVRINPPGTEWYEADVVAVVAAGSAPVMLPKAQDPAEVAALVAALGADARVVPLVETALGVHRAVEVCGVAGVVRAGFGSVDLASELGVDPVDREALRYARSALVLGSRAAGAGAPIDGVTTAVRDEQVLLEDCVHGLSLGFTAKMCIHPTQVGPVATAFSPTREQVEWARAVVGASAGGGVAVVDGKMIDRPVVERARALLLRAGESA</sequence>
<dbReference type="PANTHER" id="PTHR32308">
    <property type="entry name" value="LYASE BETA SUBUNIT, PUTATIVE (AFU_ORTHOLOGUE AFUA_4G13030)-RELATED"/>
    <property type="match status" value="1"/>
</dbReference>
<evidence type="ECO:0000256" key="4">
    <source>
        <dbReference type="SAM" id="MobiDB-lite"/>
    </source>
</evidence>
<comment type="caution">
    <text evidence="6">The sequence shown here is derived from an EMBL/GenBank/DDBJ whole genome shotgun (WGS) entry which is preliminary data.</text>
</comment>
<keyword evidence="7" id="KW-1185">Reference proteome</keyword>
<name>A0ABP8X3S3_9PSEU</name>
<keyword evidence="3" id="KW-0460">Magnesium</keyword>
<dbReference type="InterPro" id="IPR040442">
    <property type="entry name" value="Pyrv_kinase-like_dom_sf"/>
</dbReference>
<dbReference type="EMBL" id="BAABIC010000014">
    <property type="protein sequence ID" value="GAA4698702.1"/>
    <property type="molecule type" value="Genomic_DNA"/>
</dbReference>
<evidence type="ECO:0000313" key="7">
    <source>
        <dbReference type="Proteomes" id="UP001500325"/>
    </source>
</evidence>
<proteinExistence type="predicted"/>
<dbReference type="PANTHER" id="PTHR32308:SF10">
    <property type="entry name" value="CITRATE LYASE SUBUNIT BETA"/>
    <property type="match status" value="1"/>
</dbReference>
<accession>A0ABP8X3S3</accession>
<evidence type="ECO:0000256" key="2">
    <source>
        <dbReference type="ARBA" id="ARBA00022723"/>
    </source>
</evidence>
<dbReference type="InterPro" id="IPR005000">
    <property type="entry name" value="Aldolase/citrate-lyase_domain"/>
</dbReference>
<dbReference type="GO" id="GO:0016829">
    <property type="term" value="F:lyase activity"/>
    <property type="evidence" value="ECO:0007669"/>
    <property type="project" value="UniProtKB-KW"/>
</dbReference>
<dbReference type="Gene3D" id="3.20.20.60">
    <property type="entry name" value="Phosphoenolpyruvate-binding domains"/>
    <property type="match status" value="1"/>
</dbReference>
<protein>
    <submittedName>
        <fullName evidence="6">CoA ester lyase</fullName>
    </submittedName>
</protein>
<evidence type="ECO:0000259" key="5">
    <source>
        <dbReference type="Pfam" id="PF03328"/>
    </source>
</evidence>
<keyword evidence="2" id="KW-0479">Metal-binding</keyword>
<gene>
    <name evidence="6" type="ORF">GCM10023215_41390</name>
</gene>
<dbReference type="Pfam" id="PF03328">
    <property type="entry name" value="HpcH_HpaI"/>
    <property type="match status" value="1"/>
</dbReference>
<feature type="region of interest" description="Disordered" evidence="4">
    <location>
        <begin position="7"/>
        <end position="39"/>
    </location>
</feature>
<dbReference type="InterPro" id="IPR011206">
    <property type="entry name" value="Citrate_lyase_beta/mcl1/mcl2"/>
</dbReference>
<dbReference type="Proteomes" id="UP001500325">
    <property type="component" value="Unassembled WGS sequence"/>
</dbReference>
<evidence type="ECO:0000256" key="3">
    <source>
        <dbReference type="ARBA" id="ARBA00022842"/>
    </source>
</evidence>
<feature type="domain" description="HpcH/HpaI aldolase/citrate lyase" evidence="5">
    <location>
        <begin position="60"/>
        <end position="264"/>
    </location>
</feature>
<dbReference type="InterPro" id="IPR015813">
    <property type="entry name" value="Pyrv/PenolPyrv_kinase-like_dom"/>
</dbReference>
<evidence type="ECO:0000256" key="1">
    <source>
        <dbReference type="ARBA" id="ARBA00001946"/>
    </source>
</evidence>
<dbReference type="SUPFAM" id="SSF51621">
    <property type="entry name" value="Phosphoenolpyruvate/pyruvate domain"/>
    <property type="match status" value="1"/>
</dbReference>
<dbReference type="PIRSF" id="PIRSF015582">
    <property type="entry name" value="Cit_lyase_B"/>
    <property type="match status" value="1"/>
</dbReference>